<organism evidence="5 6">
    <name type="scientific">Fraxinus pennsylvanica</name>
    <dbReference type="NCBI Taxonomy" id="56036"/>
    <lineage>
        <taxon>Eukaryota</taxon>
        <taxon>Viridiplantae</taxon>
        <taxon>Streptophyta</taxon>
        <taxon>Embryophyta</taxon>
        <taxon>Tracheophyta</taxon>
        <taxon>Spermatophyta</taxon>
        <taxon>Magnoliopsida</taxon>
        <taxon>eudicotyledons</taxon>
        <taxon>Gunneridae</taxon>
        <taxon>Pentapetalae</taxon>
        <taxon>asterids</taxon>
        <taxon>lamiids</taxon>
        <taxon>Lamiales</taxon>
        <taxon>Oleaceae</taxon>
        <taxon>Oleeae</taxon>
        <taxon>Fraxinus</taxon>
    </lineage>
</organism>
<evidence type="ECO:0000259" key="4">
    <source>
        <dbReference type="PROSITE" id="PS50846"/>
    </source>
</evidence>
<dbReference type="PANTHER" id="PTHR22814:SF320">
    <property type="entry name" value="OS01G0309800 PROTEIN"/>
    <property type="match status" value="1"/>
</dbReference>
<proteinExistence type="predicted"/>
<dbReference type="PANTHER" id="PTHR22814">
    <property type="entry name" value="COPPER TRANSPORT PROTEIN ATOX1-RELATED"/>
    <property type="match status" value="1"/>
</dbReference>
<keyword evidence="6" id="KW-1185">Reference proteome</keyword>
<evidence type="ECO:0000256" key="2">
    <source>
        <dbReference type="ARBA" id="ARBA00022723"/>
    </source>
</evidence>
<dbReference type="SUPFAM" id="SSF55008">
    <property type="entry name" value="HMA, heavy metal-associated domain"/>
    <property type="match status" value="1"/>
</dbReference>
<dbReference type="Pfam" id="PF00403">
    <property type="entry name" value="HMA"/>
    <property type="match status" value="1"/>
</dbReference>
<dbReference type="GO" id="GO:0009626">
    <property type="term" value="P:plant-type hypersensitive response"/>
    <property type="evidence" value="ECO:0007669"/>
    <property type="project" value="UniProtKB-KW"/>
</dbReference>
<feature type="domain" description="HMA" evidence="4">
    <location>
        <begin position="8"/>
        <end position="71"/>
    </location>
</feature>
<evidence type="ECO:0000313" key="5">
    <source>
        <dbReference type="EMBL" id="CAI9779741.1"/>
    </source>
</evidence>
<reference evidence="5" key="1">
    <citation type="submission" date="2023-05" db="EMBL/GenBank/DDBJ databases">
        <authorList>
            <person name="Huff M."/>
        </authorList>
    </citation>
    <scope>NUCLEOTIDE SEQUENCE</scope>
</reference>
<dbReference type="InterPro" id="IPR036163">
    <property type="entry name" value="HMA_dom_sf"/>
</dbReference>
<sequence length="246" mass="26816">MFPELEKPRVTEIQVRIDCNGCVQKIKKALHGINGIYDLNIDVAQQKITIIGWADPEKIVKAIKRTRKNAIICSQTEPPDDQPPPDGGAPPPESSNPPPEPDENTSAEQPKDSPPPESKPSPDEAADQTSRPKGVEEAHVINHSPPEHGSGYGGGRCNVAYPCGGSGTGFRGEPPQPIYVAHSYNTHRPSTYVTEYANFRPPPAGYSFYGRPYNYREDFRAGNYGSGNINITSMFSDENPNACTIV</sequence>
<comment type="subcellular location">
    <subcellularLocation>
        <location evidence="1">Membrane</location>
        <topology evidence="1">Peripheral membrane protein</topology>
    </subcellularLocation>
</comment>
<protein>
    <recommendedName>
        <fullName evidence="4">HMA domain-containing protein</fullName>
    </recommendedName>
</protein>
<dbReference type="CDD" id="cd00371">
    <property type="entry name" value="HMA"/>
    <property type="match status" value="1"/>
</dbReference>
<dbReference type="GO" id="GO:0046872">
    <property type="term" value="F:metal ion binding"/>
    <property type="evidence" value="ECO:0007669"/>
    <property type="project" value="UniProtKB-KW"/>
</dbReference>
<feature type="compositionally biased region" description="Pro residues" evidence="3">
    <location>
        <begin position="81"/>
        <end position="99"/>
    </location>
</feature>
<evidence type="ECO:0000313" key="6">
    <source>
        <dbReference type="Proteomes" id="UP000834106"/>
    </source>
</evidence>
<evidence type="ECO:0000256" key="3">
    <source>
        <dbReference type="SAM" id="MobiDB-lite"/>
    </source>
</evidence>
<dbReference type="EMBL" id="OU503052">
    <property type="protein sequence ID" value="CAI9779741.1"/>
    <property type="molecule type" value="Genomic_DNA"/>
</dbReference>
<dbReference type="PROSITE" id="PS50846">
    <property type="entry name" value="HMA_2"/>
    <property type="match status" value="1"/>
</dbReference>
<dbReference type="InterPro" id="IPR006121">
    <property type="entry name" value="HMA_dom"/>
</dbReference>
<dbReference type="AlphaFoldDB" id="A0AAD2E9I5"/>
<gene>
    <name evidence="5" type="ORF">FPE_LOCUS27171</name>
</gene>
<evidence type="ECO:0000256" key="1">
    <source>
        <dbReference type="ARBA" id="ARBA00004170"/>
    </source>
</evidence>
<accession>A0AAD2E9I5</accession>
<feature type="region of interest" description="Disordered" evidence="3">
    <location>
        <begin position="74"/>
        <end position="153"/>
    </location>
</feature>
<dbReference type="Proteomes" id="UP000834106">
    <property type="component" value="Chromosome 17"/>
</dbReference>
<keyword evidence="2" id="KW-0479">Metal-binding</keyword>
<dbReference type="Gene3D" id="3.30.70.100">
    <property type="match status" value="1"/>
</dbReference>
<dbReference type="GO" id="GO:0016020">
    <property type="term" value="C:membrane"/>
    <property type="evidence" value="ECO:0007669"/>
    <property type="project" value="UniProtKB-SubCell"/>
</dbReference>
<name>A0AAD2E9I5_9LAMI</name>